<keyword evidence="2 5" id="KW-0378">Hydrolase</keyword>
<accession>A0ABS6TEB7</accession>
<evidence type="ECO:0000313" key="5">
    <source>
        <dbReference type="EMBL" id="MBV7391238.1"/>
    </source>
</evidence>
<keyword evidence="3" id="KW-0472">Membrane</keyword>
<feature type="transmembrane region" description="Helical" evidence="3">
    <location>
        <begin position="943"/>
        <end position="961"/>
    </location>
</feature>
<organism evidence="5 6">
    <name type="scientific">Enterococcus alishanensis</name>
    <dbReference type="NCBI Taxonomy" id="1303817"/>
    <lineage>
        <taxon>Bacteria</taxon>
        <taxon>Bacillati</taxon>
        <taxon>Bacillota</taxon>
        <taxon>Bacilli</taxon>
        <taxon>Lactobacillales</taxon>
        <taxon>Enterococcaceae</taxon>
        <taxon>Enterococcus</taxon>
    </lineage>
</organism>
<dbReference type="EMBL" id="JAHUZB010000004">
    <property type="protein sequence ID" value="MBV7391238.1"/>
    <property type="molecule type" value="Genomic_DNA"/>
</dbReference>
<evidence type="ECO:0000256" key="3">
    <source>
        <dbReference type="SAM" id="Phobius"/>
    </source>
</evidence>
<feature type="transmembrane region" description="Helical" evidence="3">
    <location>
        <begin position="83"/>
        <end position="106"/>
    </location>
</feature>
<dbReference type="Proteomes" id="UP000774130">
    <property type="component" value="Unassembled WGS sequence"/>
</dbReference>
<proteinExistence type="inferred from homology"/>
<keyword evidence="3" id="KW-1133">Transmembrane helix</keyword>
<protein>
    <submittedName>
        <fullName evidence="5">Glycoside hydrolase family 3 C-terminal domain-containing protein</fullName>
    </submittedName>
</protein>
<sequence length="968" mass="105796">MKKYLKIIIPIVIVLGIVGGGAFFLNKLSQDGTLNMEDVYATIETVSVYFIPTAILLVVIIIALIVFRKRSRTFKFWLKAESVIALLVAVAITINVVVFGPMASLFNLNYAKLNEISAATLDDSAALTNEIADEGTVLLKNTDNYLPLGTDTKNLNVFGWASTNPVYGGTGSGNVDTSSAVNLLNGIENGGFNLNTELSDFYTDYRSDRPEVGMWEQDWTLPEPTAKSYSDKLMQNAKDFSDTAVVVIGRVGGEGADLPTDMNAKGITYDGNEGDFTDGQHFLELSQTERDMVDLVTNNFENVVVVINSANSMELGWLNDYENIRGALWMAGPGTTGFNALGSILNGDVNPSGKTVDTYAYDLTATPTWNNFGDYQYEDSDYTYINYVEDIYVGYKFYETYYEANDESYDAAVQYPFGYGLSYTNFTQEMTPVTVANDGKMSFDVTVTNVGDVAGKDVVQSYFTPPYTNGGIEKASTNLIAFEKTDTLEPGQSQTLTITFNQEDMASYDSTGTGAYVLEEGQYAIQLKADSHTVLAEQNYTLGATIMFDESNKRSTDEIVATNQFDYAEGEVTYLSRADDFANYETATAVPESRALTEAESNGLMNSSNYELTDDSDAEMPTTGADNGATLSDYVGVDYDDDSWNDLLDQLTIDDMSNVISYAGYQTVSADSVGKAQTYDFDGPAGISSFFVATNGSAFPTAVMIAATWNKDLANQRGTAVGTEASELGISGWYGPAMNIHRSAFAGRNFEYYSEDAVMSGFMAANEIAGANTQGVYSYMKHFALNDQETNRTDLLLTWSREQAIREIYLKPFEMAVKEGGATAAMSAFNYIGNKWAGANSDLMNTVLRDEWGFDGFVSTDYFGGYGYMEADIAIRNGNDTMLSTTGENGATLEDTTSATSVSAMRTAVHNVLYTVVNSRSYSDGQTENQLLPWEQTVRNIDIAVGAVILIIQGLIVLLYVKRIKKKA</sequence>
<keyword evidence="6" id="KW-1185">Reference proteome</keyword>
<reference evidence="5 6" key="1">
    <citation type="submission" date="2021-06" db="EMBL/GenBank/DDBJ databases">
        <title>Enterococcus alishanensis sp. nov., a novel lactic acid bacterium isolated from fresh coffee beans.</title>
        <authorList>
            <person name="Chen Y.-S."/>
        </authorList>
    </citation>
    <scope>NUCLEOTIDE SEQUENCE [LARGE SCALE GENOMIC DNA]</scope>
    <source>
        <strain evidence="5 6">ALS3</strain>
    </source>
</reference>
<dbReference type="InterPro" id="IPR001764">
    <property type="entry name" value="Glyco_hydro_3_N"/>
</dbReference>
<feature type="transmembrane region" description="Helical" evidence="3">
    <location>
        <begin position="46"/>
        <end position="67"/>
    </location>
</feature>
<comment type="caution">
    <text evidence="5">The sequence shown here is derived from an EMBL/GenBank/DDBJ whole genome shotgun (WGS) entry which is preliminary data.</text>
</comment>
<comment type="similarity">
    <text evidence="1">Belongs to the glycosyl hydrolase 3 family.</text>
</comment>
<evidence type="ECO:0000256" key="1">
    <source>
        <dbReference type="ARBA" id="ARBA00005336"/>
    </source>
</evidence>
<dbReference type="SMART" id="SM01217">
    <property type="entry name" value="Fn3_like"/>
    <property type="match status" value="1"/>
</dbReference>
<feature type="domain" description="Fibronectin type III-like" evidence="4">
    <location>
        <begin position="457"/>
        <end position="531"/>
    </location>
</feature>
<dbReference type="Pfam" id="PF14310">
    <property type="entry name" value="Fn3-like"/>
    <property type="match status" value="1"/>
</dbReference>
<dbReference type="InterPro" id="IPR002772">
    <property type="entry name" value="Glyco_hydro_3_C"/>
</dbReference>
<dbReference type="InterPro" id="IPR050288">
    <property type="entry name" value="Cellulose_deg_GH3"/>
</dbReference>
<keyword evidence="3" id="KW-0812">Transmembrane</keyword>
<evidence type="ECO:0000256" key="2">
    <source>
        <dbReference type="ARBA" id="ARBA00022801"/>
    </source>
</evidence>
<dbReference type="Pfam" id="PF01915">
    <property type="entry name" value="Glyco_hydro_3_C"/>
    <property type="match status" value="1"/>
</dbReference>
<dbReference type="PANTHER" id="PTHR42715">
    <property type="entry name" value="BETA-GLUCOSIDASE"/>
    <property type="match status" value="1"/>
</dbReference>
<evidence type="ECO:0000259" key="4">
    <source>
        <dbReference type="SMART" id="SM01217"/>
    </source>
</evidence>
<name>A0ABS6TEB7_9ENTE</name>
<evidence type="ECO:0000313" key="6">
    <source>
        <dbReference type="Proteomes" id="UP000774130"/>
    </source>
</evidence>
<gene>
    <name evidence="5" type="ORF">KUA55_11150</name>
</gene>
<dbReference type="RefSeq" id="WP_218326364.1">
    <property type="nucleotide sequence ID" value="NZ_JAHUZB010000004.1"/>
</dbReference>
<feature type="transmembrane region" description="Helical" evidence="3">
    <location>
        <begin position="7"/>
        <end position="26"/>
    </location>
</feature>
<dbReference type="PANTHER" id="PTHR42715:SF10">
    <property type="entry name" value="BETA-GLUCOSIDASE"/>
    <property type="match status" value="1"/>
</dbReference>
<dbReference type="InterPro" id="IPR026891">
    <property type="entry name" value="Fn3-like"/>
</dbReference>
<dbReference type="Pfam" id="PF00933">
    <property type="entry name" value="Glyco_hydro_3"/>
    <property type="match status" value="1"/>
</dbReference>
<dbReference type="GO" id="GO:0016787">
    <property type="term" value="F:hydrolase activity"/>
    <property type="evidence" value="ECO:0007669"/>
    <property type="project" value="UniProtKB-KW"/>
</dbReference>